<organism evidence="7 8">
    <name type="scientific">Sphingomonas colocasiae</name>
    <dbReference type="NCBI Taxonomy" id="1848973"/>
    <lineage>
        <taxon>Bacteria</taxon>
        <taxon>Pseudomonadati</taxon>
        <taxon>Pseudomonadota</taxon>
        <taxon>Alphaproteobacteria</taxon>
        <taxon>Sphingomonadales</taxon>
        <taxon>Sphingomonadaceae</taxon>
        <taxon>Sphingomonas</taxon>
    </lineage>
</organism>
<comment type="subcellular location">
    <subcellularLocation>
        <location evidence="4">Cytoplasm</location>
    </subcellularLocation>
</comment>
<evidence type="ECO:0000313" key="8">
    <source>
        <dbReference type="Proteomes" id="UP000706039"/>
    </source>
</evidence>
<dbReference type="InterPro" id="IPR028939">
    <property type="entry name" value="P5C_Rdtase_cat_N"/>
</dbReference>
<dbReference type="InterPro" id="IPR053790">
    <property type="entry name" value="P5CR-like_CS"/>
</dbReference>
<dbReference type="Pfam" id="PF14748">
    <property type="entry name" value="P5CR_dimer"/>
    <property type="match status" value="1"/>
</dbReference>
<comment type="caution">
    <text evidence="7">The sequence shown here is derived from an EMBL/GenBank/DDBJ whole genome shotgun (WGS) entry which is preliminary data.</text>
</comment>
<sequence>MAFPFTPSRPLWLLGCGNMAGAMLSRWLESGLDPAAVTIVDPMRTDAPEGVRLCAVPPADEPAPAALLIGIKPQIFIETAGTIDALTGPETVVISIMAGIDGATLGDRFARAGGIVRLMPNLPAALGQGASILHICRDGANAHDVADALARPLGLALWVDREALIDAGTAVSGSGPAFVYRFIDAIAKGAEKLGFAPDQAAALALATVGGAAALAAASDVSPATLADRVASPGGTTRAGLNILDADQSIDSLVARTLQAASDRAVELAEMARN</sequence>
<comment type="function">
    <text evidence="4">Catalyzes the reduction of 1-pyrroline-5-carboxylate (PCA) to L-proline.</text>
</comment>
<gene>
    <name evidence="4" type="primary">proC</name>
    <name evidence="7" type="ORF">K7G82_24330</name>
</gene>
<evidence type="ECO:0000256" key="3">
    <source>
        <dbReference type="ARBA" id="ARBA00023002"/>
    </source>
</evidence>
<keyword evidence="4" id="KW-0963">Cytoplasm</keyword>
<evidence type="ECO:0000256" key="1">
    <source>
        <dbReference type="ARBA" id="ARBA00005525"/>
    </source>
</evidence>
<comment type="similarity">
    <text evidence="1 4">Belongs to the pyrroline-5-carboxylate reductase family.</text>
</comment>
<dbReference type="Pfam" id="PF03807">
    <property type="entry name" value="F420_oxidored"/>
    <property type="match status" value="1"/>
</dbReference>
<evidence type="ECO:0000256" key="2">
    <source>
        <dbReference type="ARBA" id="ARBA00022857"/>
    </source>
</evidence>
<dbReference type="PROSITE" id="PS00521">
    <property type="entry name" value="P5CR"/>
    <property type="match status" value="1"/>
</dbReference>
<name>A0ABS7PVR6_9SPHN</name>
<dbReference type="PANTHER" id="PTHR11645:SF0">
    <property type="entry name" value="PYRROLINE-5-CARBOXYLATE REDUCTASE 3"/>
    <property type="match status" value="1"/>
</dbReference>
<protein>
    <recommendedName>
        <fullName evidence="4">Pyrroline-5-carboxylate reductase</fullName>
        <shortName evidence="4">P5C reductase</shortName>
        <shortName evidence="4">P5CR</shortName>
        <ecNumber evidence="4">1.5.1.2</ecNumber>
    </recommendedName>
    <alternativeName>
        <fullName evidence="4">PCA reductase</fullName>
    </alternativeName>
</protein>
<comment type="catalytic activity">
    <reaction evidence="4">
        <text>L-proline + NAD(+) = (S)-1-pyrroline-5-carboxylate + NADH + 2 H(+)</text>
        <dbReference type="Rhea" id="RHEA:14105"/>
        <dbReference type="ChEBI" id="CHEBI:15378"/>
        <dbReference type="ChEBI" id="CHEBI:17388"/>
        <dbReference type="ChEBI" id="CHEBI:57540"/>
        <dbReference type="ChEBI" id="CHEBI:57945"/>
        <dbReference type="ChEBI" id="CHEBI:60039"/>
        <dbReference type="EC" id="1.5.1.2"/>
    </reaction>
</comment>
<reference evidence="7 8" key="1">
    <citation type="submission" date="2021-08" db="EMBL/GenBank/DDBJ databases">
        <authorList>
            <person name="Tuo L."/>
        </authorList>
    </citation>
    <scope>NUCLEOTIDE SEQUENCE [LARGE SCALE GENOMIC DNA]</scope>
    <source>
        <strain evidence="7 8">JCM 31229</strain>
    </source>
</reference>
<evidence type="ECO:0000259" key="5">
    <source>
        <dbReference type="Pfam" id="PF03807"/>
    </source>
</evidence>
<dbReference type="Gene3D" id="1.10.3730.10">
    <property type="entry name" value="ProC C-terminal domain-like"/>
    <property type="match status" value="1"/>
</dbReference>
<dbReference type="Proteomes" id="UP000706039">
    <property type="component" value="Unassembled WGS sequence"/>
</dbReference>
<feature type="domain" description="Pyrroline-5-carboxylate reductase dimerisation" evidence="6">
    <location>
        <begin position="162"/>
        <end position="267"/>
    </location>
</feature>
<dbReference type="InterPro" id="IPR036291">
    <property type="entry name" value="NAD(P)-bd_dom_sf"/>
</dbReference>
<accession>A0ABS7PVR6</accession>
<dbReference type="SUPFAM" id="SSF51735">
    <property type="entry name" value="NAD(P)-binding Rossmann-fold domains"/>
    <property type="match status" value="1"/>
</dbReference>
<evidence type="ECO:0000256" key="4">
    <source>
        <dbReference type="HAMAP-Rule" id="MF_01925"/>
    </source>
</evidence>
<keyword evidence="2 4" id="KW-0521">NADP</keyword>
<evidence type="ECO:0000313" key="7">
    <source>
        <dbReference type="EMBL" id="MBY8825455.1"/>
    </source>
</evidence>
<comment type="catalytic activity">
    <reaction evidence="4">
        <text>L-proline + NADP(+) = (S)-1-pyrroline-5-carboxylate + NADPH + 2 H(+)</text>
        <dbReference type="Rhea" id="RHEA:14109"/>
        <dbReference type="ChEBI" id="CHEBI:15378"/>
        <dbReference type="ChEBI" id="CHEBI:17388"/>
        <dbReference type="ChEBI" id="CHEBI:57783"/>
        <dbReference type="ChEBI" id="CHEBI:58349"/>
        <dbReference type="ChEBI" id="CHEBI:60039"/>
        <dbReference type="EC" id="1.5.1.2"/>
    </reaction>
</comment>
<dbReference type="EMBL" id="JAINVV010000012">
    <property type="protein sequence ID" value="MBY8825455.1"/>
    <property type="molecule type" value="Genomic_DNA"/>
</dbReference>
<keyword evidence="4" id="KW-0641">Proline biosynthesis</keyword>
<dbReference type="HAMAP" id="MF_01925">
    <property type="entry name" value="P5C_reductase"/>
    <property type="match status" value="1"/>
</dbReference>
<dbReference type="InterPro" id="IPR029036">
    <property type="entry name" value="P5CR_dimer"/>
</dbReference>
<keyword evidence="3 4" id="KW-0560">Oxidoreductase</keyword>
<dbReference type="InterPro" id="IPR008927">
    <property type="entry name" value="6-PGluconate_DH-like_C_sf"/>
</dbReference>
<dbReference type="SUPFAM" id="SSF48179">
    <property type="entry name" value="6-phosphogluconate dehydrogenase C-terminal domain-like"/>
    <property type="match status" value="1"/>
</dbReference>
<proteinExistence type="inferred from homology"/>
<comment type="pathway">
    <text evidence="4">Amino-acid biosynthesis; L-proline biosynthesis; L-proline from L-glutamate 5-semialdehyde: step 1/1.</text>
</comment>
<dbReference type="PIRSF" id="PIRSF000193">
    <property type="entry name" value="Pyrrol-5-carb_rd"/>
    <property type="match status" value="1"/>
</dbReference>
<dbReference type="PANTHER" id="PTHR11645">
    <property type="entry name" value="PYRROLINE-5-CARBOXYLATE REDUCTASE"/>
    <property type="match status" value="1"/>
</dbReference>
<dbReference type="EC" id="1.5.1.2" evidence="4"/>
<evidence type="ECO:0000259" key="6">
    <source>
        <dbReference type="Pfam" id="PF14748"/>
    </source>
</evidence>
<keyword evidence="4" id="KW-0028">Amino-acid biosynthesis</keyword>
<keyword evidence="8" id="KW-1185">Reference proteome</keyword>
<feature type="domain" description="Pyrroline-5-carboxylate reductase catalytic N-terminal" evidence="5">
    <location>
        <begin position="13"/>
        <end position="99"/>
    </location>
</feature>
<dbReference type="InterPro" id="IPR000304">
    <property type="entry name" value="Pyrroline-COOH_reductase"/>
</dbReference>
<dbReference type="Gene3D" id="3.40.50.720">
    <property type="entry name" value="NAD(P)-binding Rossmann-like Domain"/>
    <property type="match status" value="1"/>
</dbReference>
<dbReference type="RefSeq" id="WP_222992559.1">
    <property type="nucleotide sequence ID" value="NZ_JAINVV010000012.1"/>
</dbReference>